<evidence type="ECO:0000256" key="2">
    <source>
        <dbReference type="ARBA" id="ARBA00022448"/>
    </source>
</evidence>
<feature type="domain" description="ABC transmembrane type-1" evidence="8">
    <location>
        <begin position="74"/>
        <end position="265"/>
    </location>
</feature>
<feature type="transmembrane region" description="Helical" evidence="7">
    <location>
        <begin position="194"/>
        <end position="221"/>
    </location>
</feature>
<evidence type="ECO:0000256" key="6">
    <source>
        <dbReference type="ARBA" id="ARBA00023136"/>
    </source>
</evidence>
<feature type="transmembrane region" description="Helical" evidence="7">
    <location>
        <begin position="244"/>
        <end position="265"/>
    </location>
</feature>
<name>A0A926DA91_9FIRM</name>
<sequence length="280" mass="31066">MRPQLIGKKILAIGLHIIFIFVALIQVYPLIWLAFFSLKDNAQIFGGNVAGFPQPVIWGNYNYVATKGNVGIYFLNSLIVTIATLALSSLLIAMSAYGLVRMRWKLQNAVYFYLLLGLMIPIHAVLLPLFIVLQNLSMINTYWALVIPYTVFAIPFGISVMRSTLLGIPKEIEESACIDGCNAYRMFFRIVFPLLRGSLVTISIFTFLSCWNELMLAITYLNKQNLKTLTAGVMSLCGQFSTDWGIIGAGLFITVLPVLIFYCLIGKKIQGSLLAGAIKG</sequence>
<dbReference type="PROSITE" id="PS50928">
    <property type="entry name" value="ABC_TM1"/>
    <property type="match status" value="1"/>
</dbReference>
<keyword evidence="6 7" id="KW-0472">Membrane</keyword>
<dbReference type="GO" id="GO:0005886">
    <property type="term" value="C:plasma membrane"/>
    <property type="evidence" value="ECO:0007669"/>
    <property type="project" value="UniProtKB-SubCell"/>
</dbReference>
<proteinExistence type="inferred from homology"/>
<comment type="caution">
    <text evidence="9">The sequence shown here is derived from an EMBL/GenBank/DDBJ whole genome shotgun (WGS) entry which is preliminary data.</text>
</comment>
<dbReference type="GO" id="GO:0055085">
    <property type="term" value="P:transmembrane transport"/>
    <property type="evidence" value="ECO:0007669"/>
    <property type="project" value="InterPro"/>
</dbReference>
<evidence type="ECO:0000313" key="9">
    <source>
        <dbReference type="EMBL" id="MBC8533250.1"/>
    </source>
</evidence>
<organism evidence="9 10">
    <name type="scientific">Yeguia hominis</name>
    <dbReference type="NCBI Taxonomy" id="2763662"/>
    <lineage>
        <taxon>Bacteria</taxon>
        <taxon>Bacillati</taxon>
        <taxon>Bacillota</taxon>
        <taxon>Clostridia</taxon>
        <taxon>Eubacteriales</taxon>
        <taxon>Yeguiaceae</taxon>
        <taxon>Yeguia</taxon>
    </lineage>
</organism>
<comment type="subcellular location">
    <subcellularLocation>
        <location evidence="1 7">Cell membrane</location>
        <topology evidence="1 7">Multi-pass membrane protein</topology>
    </subcellularLocation>
</comment>
<keyword evidence="5 7" id="KW-1133">Transmembrane helix</keyword>
<dbReference type="PANTHER" id="PTHR43744:SF8">
    <property type="entry name" value="SN-GLYCEROL-3-PHOSPHATE TRANSPORT SYSTEM PERMEASE PROTEIN UGPE"/>
    <property type="match status" value="1"/>
</dbReference>
<accession>A0A926DA91</accession>
<evidence type="ECO:0000259" key="8">
    <source>
        <dbReference type="PROSITE" id="PS50928"/>
    </source>
</evidence>
<feature type="transmembrane region" description="Helical" evidence="7">
    <location>
        <begin position="112"/>
        <end position="136"/>
    </location>
</feature>
<evidence type="ECO:0000256" key="4">
    <source>
        <dbReference type="ARBA" id="ARBA00022692"/>
    </source>
</evidence>
<evidence type="ECO:0000256" key="7">
    <source>
        <dbReference type="RuleBase" id="RU363032"/>
    </source>
</evidence>
<keyword evidence="10" id="KW-1185">Reference proteome</keyword>
<evidence type="ECO:0000256" key="3">
    <source>
        <dbReference type="ARBA" id="ARBA00022475"/>
    </source>
</evidence>
<feature type="transmembrane region" description="Helical" evidence="7">
    <location>
        <begin position="142"/>
        <end position="161"/>
    </location>
</feature>
<dbReference type="Proteomes" id="UP000651482">
    <property type="component" value="Unassembled WGS sequence"/>
</dbReference>
<dbReference type="EMBL" id="JACRSN010000005">
    <property type="protein sequence ID" value="MBC8533250.1"/>
    <property type="molecule type" value="Genomic_DNA"/>
</dbReference>
<evidence type="ECO:0000256" key="5">
    <source>
        <dbReference type="ARBA" id="ARBA00022989"/>
    </source>
</evidence>
<keyword evidence="3" id="KW-1003">Cell membrane</keyword>
<gene>
    <name evidence="9" type="ORF">IAG03_04385</name>
</gene>
<dbReference type="InterPro" id="IPR000515">
    <property type="entry name" value="MetI-like"/>
</dbReference>
<reference evidence="9" key="1">
    <citation type="submission" date="2020-08" db="EMBL/GenBank/DDBJ databases">
        <title>Genome public.</title>
        <authorList>
            <person name="Liu C."/>
            <person name="Sun Q."/>
        </authorList>
    </citation>
    <scope>NUCLEOTIDE SEQUENCE</scope>
    <source>
        <strain evidence="9">NSJ-40</strain>
    </source>
</reference>
<comment type="similarity">
    <text evidence="7">Belongs to the binding-protein-dependent transport system permease family.</text>
</comment>
<dbReference type="AlphaFoldDB" id="A0A926DA91"/>
<dbReference type="InterPro" id="IPR035906">
    <property type="entry name" value="MetI-like_sf"/>
</dbReference>
<dbReference type="RefSeq" id="WP_249318599.1">
    <property type="nucleotide sequence ID" value="NZ_JACRSN010000005.1"/>
</dbReference>
<dbReference type="Gene3D" id="1.10.3720.10">
    <property type="entry name" value="MetI-like"/>
    <property type="match status" value="1"/>
</dbReference>
<dbReference type="CDD" id="cd06261">
    <property type="entry name" value="TM_PBP2"/>
    <property type="match status" value="1"/>
</dbReference>
<feature type="transmembrane region" description="Helical" evidence="7">
    <location>
        <begin position="12"/>
        <end position="35"/>
    </location>
</feature>
<keyword evidence="4 7" id="KW-0812">Transmembrane</keyword>
<protein>
    <submittedName>
        <fullName evidence="9">Carbohydrate ABC transporter permease</fullName>
    </submittedName>
</protein>
<evidence type="ECO:0000256" key="1">
    <source>
        <dbReference type="ARBA" id="ARBA00004651"/>
    </source>
</evidence>
<feature type="transmembrane region" description="Helical" evidence="7">
    <location>
        <begin position="72"/>
        <end position="100"/>
    </location>
</feature>
<keyword evidence="2 7" id="KW-0813">Transport</keyword>
<dbReference type="PANTHER" id="PTHR43744">
    <property type="entry name" value="ABC TRANSPORTER PERMEASE PROTEIN MG189-RELATED-RELATED"/>
    <property type="match status" value="1"/>
</dbReference>
<dbReference type="SUPFAM" id="SSF161098">
    <property type="entry name" value="MetI-like"/>
    <property type="match status" value="1"/>
</dbReference>
<evidence type="ECO:0000313" key="10">
    <source>
        <dbReference type="Proteomes" id="UP000651482"/>
    </source>
</evidence>
<dbReference type="Pfam" id="PF00528">
    <property type="entry name" value="BPD_transp_1"/>
    <property type="match status" value="1"/>
</dbReference>